<accession>A0AAJ7LEN9</accession>
<proteinExistence type="predicted"/>
<keyword evidence="1" id="KW-0732">Signal</keyword>
<dbReference type="AlphaFoldDB" id="A0AAJ7LEN9"/>
<name>A0AAJ7LEN9_LATCA</name>
<organism evidence="2 3">
    <name type="scientific">Lates calcarifer</name>
    <name type="common">Barramundi</name>
    <name type="synonym">Holocentrus calcarifer</name>
    <dbReference type="NCBI Taxonomy" id="8187"/>
    <lineage>
        <taxon>Eukaryota</taxon>
        <taxon>Metazoa</taxon>
        <taxon>Chordata</taxon>
        <taxon>Craniata</taxon>
        <taxon>Vertebrata</taxon>
        <taxon>Euteleostomi</taxon>
        <taxon>Actinopterygii</taxon>
        <taxon>Neopterygii</taxon>
        <taxon>Teleostei</taxon>
        <taxon>Neoteleostei</taxon>
        <taxon>Acanthomorphata</taxon>
        <taxon>Carangaria</taxon>
        <taxon>Carangaria incertae sedis</taxon>
        <taxon>Centropomidae</taxon>
        <taxon>Lates</taxon>
    </lineage>
</organism>
<feature type="signal peptide" evidence="1">
    <location>
        <begin position="1"/>
        <end position="20"/>
    </location>
</feature>
<dbReference type="RefSeq" id="XP_018520706.1">
    <property type="nucleotide sequence ID" value="XM_018665190.2"/>
</dbReference>
<feature type="chain" id="PRO_5042573535" evidence="1">
    <location>
        <begin position="21"/>
        <end position="250"/>
    </location>
</feature>
<dbReference type="KEGG" id="lcf:108875952"/>
<dbReference type="SUPFAM" id="SSF48726">
    <property type="entry name" value="Immunoglobulin"/>
    <property type="match status" value="2"/>
</dbReference>
<reference evidence="3" key="1">
    <citation type="submission" date="2025-08" db="UniProtKB">
        <authorList>
            <consortium name="RefSeq"/>
        </authorList>
    </citation>
    <scope>IDENTIFICATION</scope>
    <source>
        <tissue evidence="3">Brain</tissue>
    </source>
</reference>
<dbReference type="Proteomes" id="UP000694890">
    <property type="component" value="Linkage group LG5"/>
</dbReference>
<gene>
    <name evidence="3" type="primary">LOC108875952</name>
</gene>
<dbReference type="GeneID" id="108875952"/>
<evidence type="ECO:0000313" key="3">
    <source>
        <dbReference type="RefSeq" id="XP_018520706.1"/>
    </source>
</evidence>
<sequence length="250" mass="27375">MGVTALQILLLVHAFTLTTQEYVRLSVSPKITAEHGKPVTLQCNVSSSLNGLKIKHIGWSNSKMSCSVDSEGNITYQKSLLNDFHCEYKDGKFSLIFEKVEPHATEEPYGCKLRSNQGIQYKTTAVELQECCANVEGDLTSDGPICTFSDVYPDGDVHWFHGSHNLSGGFTVRKSVDKGGWLTVRSHLKRKSSDVPYNCSLWSSKSGRYIASTLVGGNARISAISSSHSKSQGPMWIVPCVSVLLAVTLK</sequence>
<evidence type="ECO:0000256" key="1">
    <source>
        <dbReference type="SAM" id="SignalP"/>
    </source>
</evidence>
<dbReference type="InterPro" id="IPR013783">
    <property type="entry name" value="Ig-like_fold"/>
</dbReference>
<protein>
    <submittedName>
        <fullName evidence="3">Uncharacterized protein LOC108875952</fullName>
    </submittedName>
</protein>
<evidence type="ECO:0000313" key="2">
    <source>
        <dbReference type="Proteomes" id="UP000694890"/>
    </source>
</evidence>
<dbReference type="Gene3D" id="2.60.40.10">
    <property type="entry name" value="Immunoglobulins"/>
    <property type="match status" value="1"/>
</dbReference>
<dbReference type="InterPro" id="IPR036179">
    <property type="entry name" value="Ig-like_dom_sf"/>
</dbReference>